<keyword evidence="6" id="KW-0804">Transcription</keyword>
<dbReference type="RefSeq" id="WP_113675275.1">
    <property type="nucleotide sequence ID" value="NZ_CP058561.1"/>
</dbReference>
<evidence type="ECO:0000256" key="5">
    <source>
        <dbReference type="ARBA" id="ARBA00023125"/>
    </source>
</evidence>
<evidence type="ECO:0000256" key="2">
    <source>
        <dbReference type="ARBA" id="ARBA00022553"/>
    </source>
</evidence>
<feature type="modified residue" description="4-aspartylphosphate" evidence="8">
    <location>
        <position position="53"/>
    </location>
</feature>
<organism evidence="12 13">
    <name type="scientific">Vallitalea guaymasensis</name>
    <dbReference type="NCBI Taxonomy" id="1185412"/>
    <lineage>
        <taxon>Bacteria</taxon>
        <taxon>Bacillati</taxon>
        <taxon>Bacillota</taxon>
        <taxon>Clostridia</taxon>
        <taxon>Lachnospirales</taxon>
        <taxon>Vallitaleaceae</taxon>
        <taxon>Vallitalea</taxon>
    </lineage>
</organism>
<dbReference type="InterPro" id="IPR039420">
    <property type="entry name" value="WalR-like"/>
</dbReference>
<evidence type="ECO:0000256" key="3">
    <source>
        <dbReference type="ARBA" id="ARBA00023012"/>
    </source>
</evidence>
<evidence type="ECO:0000256" key="6">
    <source>
        <dbReference type="ARBA" id="ARBA00023163"/>
    </source>
</evidence>
<dbReference type="Gene3D" id="3.40.50.2300">
    <property type="match status" value="1"/>
</dbReference>
<dbReference type="CDD" id="cd00383">
    <property type="entry name" value="trans_reg_C"/>
    <property type="match status" value="1"/>
</dbReference>
<keyword evidence="4" id="KW-0805">Transcription regulation</keyword>
<dbReference type="EMBL" id="CP058561">
    <property type="protein sequence ID" value="QUH31402.1"/>
    <property type="molecule type" value="Genomic_DNA"/>
</dbReference>
<name>A0A8J8SE19_9FIRM</name>
<feature type="domain" description="Response regulatory" evidence="10">
    <location>
        <begin position="4"/>
        <end position="116"/>
    </location>
</feature>
<dbReference type="InterPro" id="IPR016032">
    <property type="entry name" value="Sig_transdc_resp-reg_C-effctor"/>
</dbReference>
<dbReference type="PANTHER" id="PTHR48111">
    <property type="entry name" value="REGULATOR OF RPOS"/>
    <property type="match status" value="1"/>
</dbReference>
<dbReference type="Pfam" id="PF00486">
    <property type="entry name" value="Trans_reg_C"/>
    <property type="match status" value="1"/>
</dbReference>
<dbReference type="PROSITE" id="PS51755">
    <property type="entry name" value="OMPR_PHOB"/>
    <property type="match status" value="1"/>
</dbReference>
<dbReference type="FunFam" id="3.40.50.2300:FF:000001">
    <property type="entry name" value="DNA-binding response regulator PhoB"/>
    <property type="match status" value="1"/>
</dbReference>
<dbReference type="Gene3D" id="6.10.250.690">
    <property type="match status" value="1"/>
</dbReference>
<feature type="domain" description="OmpR/PhoB-type" evidence="11">
    <location>
        <begin position="123"/>
        <end position="218"/>
    </location>
</feature>
<dbReference type="AlphaFoldDB" id="A0A8J8SE19"/>
<evidence type="ECO:0000256" key="7">
    <source>
        <dbReference type="ARBA" id="ARBA00024867"/>
    </source>
</evidence>
<protein>
    <recommendedName>
        <fullName evidence="1">Stage 0 sporulation protein A homolog</fullName>
    </recommendedName>
</protein>
<dbReference type="Pfam" id="PF00072">
    <property type="entry name" value="Response_reg"/>
    <property type="match status" value="1"/>
</dbReference>
<feature type="DNA-binding region" description="OmpR/PhoB-type" evidence="9">
    <location>
        <begin position="123"/>
        <end position="218"/>
    </location>
</feature>
<dbReference type="PROSITE" id="PS50110">
    <property type="entry name" value="RESPONSE_REGULATORY"/>
    <property type="match status" value="1"/>
</dbReference>
<evidence type="ECO:0000313" key="12">
    <source>
        <dbReference type="EMBL" id="QUH31402.1"/>
    </source>
</evidence>
<reference evidence="12 13" key="1">
    <citation type="submission" date="2020-07" db="EMBL/GenBank/DDBJ databases">
        <title>Vallitalea guaymasensis genome.</title>
        <authorList>
            <person name="Postec A."/>
        </authorList>
    </citation>
    <scope>NUCLEOTIDE SEQUENCE [LARGE SCALE GENOMIC DNA]</scope>
    <source>
        <strain evidence="12 13">Ra1766G1</strain>
    </source>
</reference>
<dbReference type="GO" id="GO:0000156">
    <property type="term" value="F:phosphorelay response regulator activity"/>
    <property type="evidence" value="ECO:0007669"/>
    <property type="project" value="TreeGrafter"/>
</dbReference>
<evidence type="ECO:0000256" key="1">
    <source>
        <dbReference type="ARBA" id="ARBA00018672"/>
    </source>
</evidence>
<evidence type="ECO:0000256" key="9">
    <source>
        <dbReference type="PROSITE-ProRule" id="PRU01091"/>
    </source>
</evidence>
<comment type="function">
    <text evidence="7">May play the central regulatory role in sporulation. It may be an element of the effector pathway responsible for the activation of sporulation genes in response to nutritional stress. Spo0A may act in concert with spo0H (a sigma factor) to control the expression of some genes that are critical to the sporulation process.</text>
</comment>
<sequence length="218" mass="25293">MKRNILIVEDEAAISNLIKLNLQSAGYYTEQAYDGETALALILENTYDLILLDVMLPKIDGFTLMQKIEHLDIPVIFLTAKSDVINRVEGLKLGAEDYIVKPFEAIELLARIETILRRFNKVNNILRFKDIEINVSEHIVRKNNEIIDLTLKEYELICILVKNKNIALSREKLIELVWNFDYLGGTRTVDMHIGTLRRKLDLQENIKTVYKIGYRLEE</sequence>
<keyword evidence="13" id="KW-1185">Reference proteome</keyword>
<gene>
    <name evidence="12" type="ORF">HYG85_21745</name>
</gene>
<dbReference type="Proteomes" id="UP000677305">
    <property type="component" value="Chromosome"/>
</dbReference>
<evidence type="ECO:0000256" key="4">
    <source>
        <dbReference type="ARBA" id="ARBA00023015"/>
    </source>
</evidence>
<keyword evidence="5 9" id="KW-0238">DNA-binding</keyword>
<dbReference type="SMART" id="SM00448">
    <property type="entry name" value="REC"/>
    <property type="match status" value="1"/>
</dbReference>
<evidence type="ECO:0000256" key="8">
    <source>
        <dbReference type="PROSITE-ProRule" id="PRU00169"/>
    </source>
</evidence>
<keyword evidence="3" id="KW-0902">Two-component regulatory system</keyword>
<dbReference type="SUPFAM" id="SSF52172">
    <property type="entry name" value="CheY-like"/>
    <property type="match status" value="1"/>
</dbReference>
<dbReference type="CDD" id="cd17574">
    <property type="entry name" value="REC_OmpR"/>
    <property type="match status" value="1"/>
</dbReference>
<dbReference type="SUPFAM" id="SSF46894">
    <property type="entry name" value="C-terminal effector domain of the bipartite response regulators"/>
    <property type="match status" value="1"/>
</dbReference>
<proteinExistence type="predicted"/>
<dbReference type="KEGG" id="vgu:HYG85_21745"/>
<dbReference type="GO" id="GO:0005829">
    <property type="term" value="C:cytosol"/>
    <property type="evidence" value="ECO:0007669"/>
    <property type="project" value="TreeGrafter"/>
</dbReference>
<dbReference type="GO" id="GO:0000976">
    <property type="term" value="F:transcription cis-regulatory region binding"/>
    <property type="evidence" value="ECO:0007669"/>
    <property type="project" value="TreeGrafter"/>
</dbReference>
<dbReference type="InterPro" id="IPR001789">
    <property type="entry name" value="Sig_transdc_resp-reg_receiver"/>
</dbReference>
<dbReference type="GO" id="GO:0032993">
    <property type="term" value="C:protein-DNA complex"/>
    <property type="evidence" value="ECO:0007669"/>
    <property type="project" value="TreeGrafter"/>
</dbReference>
<dbReference type="Gene3D" id="1.10.10.10">
    <property type="entry name" value="Winged helix-like DNA-binding domain superfamily/Winged helix DNA-binding domain"/>
    <property type="match status" value="1"/>
</dbReference>
<keyword evidence="2 8" id="KW-0597">Phosphoprotein</keyword>
<dbReference type="OrthoDB" id="9778712at2"/>
<evidence type="ECO:0000313" key="13">
    <source>
        <dbReference type="Proteomes" id="UP000677305"/>
    </source>
</evidence>
<dbReference type="InterPro" id="IPR036388">
    <property type="entry name" value="WH-like_DNA-bd_sf"/>
</dbReference>
<evidence type="ECO:0000259" key="10">
    <source>
        <dbReference type="PROSITE" id="PS50110"/>
    </source>
</evidence>
<dbReference type="SMART" id="SM00862">
    <property type="entry name" value="Trans_reg_C"/>
    <property type="match status" value="1"/>
</dbReference>
<dbReference type="InterPro" id="IPR001867">
    <property type="entry name" value="OmpR/PhoB-type_DNA-bd"/>
</dbReference>
<dbReference type="GO" id="GO:0006355">
    <property type="term" value="P:regulation of DNA-templated transcription"/>
    <property type="evidence" value="ECO:0007669"/>
    <property type="project" value="InterPro"/>
</dbReference>
<accession>A0A8J8SE19</accession>
<dbReference type="InterPro" id="IPR011006">
    <property type="entry name" value="CheY-like_superfamily"/>
</dbReference>
<evidence type="ECO:0000259" key="11">
    <source>
        <dbReference type="PROSITE" id="PS51755"/>
    </source>
</evidence>
<dbReference type="PANTHER" id="PTHR48111:SF21">
    <property type="entry name" value="DNA-BINDING DUAL MASTER TRANSCRIPTIONAL REGULATOR RPAA"/>
    <property type="match status" value="1"/>
</dbReference>